<gene>
    <name evidence="1" type="ORF">DARMORV10_C06P31510.1</name>
</gene>
<dbReference type="AlphaFoldDB" id="A0A816QI75"/>
<dbReference type="Proteomes" id="UP001295469">
    <property type="component" value="Chromosome C06"/>
</dbReference>
<proteinExistence type="predicted"/>
<feature type="non-terminal residue" evidence="1">
    <location>
        <position position="65"/>
    </location>
</feature>
<organism evidence="1">
    <name type="scientific">Brassica napus</name>
    <name type="common">Rape</name>
    <dbReference type="NCBI Taxonomy" id="3708"/>
    <lineage>
        <taxon>Eukaryota</taxon>
        <taxon>Viridiplantae</taxon>
        <taxon>Streptophyta</taxon>
        <taxon>Embryophyta</taxon>
        <taxon>Tracheophyta</taxon>
        <taxon>Spermatophyta</taxon>
        <taxon>Magnoliopsida</taxon>
        <taxon>eudicotyledons</taxon>
        <taxon>Gunneridae</taxon>
        <taxon>Pentapetalae</taxon>
        <taxon>rosids</taxon>
        <taxon>malvids</taxon>
        <taxon>Brassicales</taxon>
        <taxon>Brassicaceae</taxon>
        <taxon>Brassiceae</taxon>
        <taxon>Brassica</taxon>
    </lineage>
</organism>
<dbReference type="EMBL" id="HG994370">
    <property type="protein sequence ID" value="CAF2060745.1"/>
    <property type="molecule type" value="Genomic_DNA"/>
</dbReference>
<reference evidence="1" key="1">
    <citation type="submission" date="2021-01" db="EMBL/GenBank/DDBJ databases">
        <authorList>
            <consortium name="Genoscope - CEA"/>
            <person name="William W."/>
        </authorList>
    </citation>
    <scope>NUCLEOTIDE SEQUENCE</scope>
</reference>
<sequence>MLQAHIALTTISLVEEEDSHEWVVTGVPTGRYKTSLIYWKLKGEEQTVPWAKIVWTKGGIPKYNF</sequence>
<accession>A0A816QI75</accession>
<protein>
    <submittedName>
        <fullName evidence="1">(rape) hypothetical protein</fullName>
    </submittedName>
</protein>
<name>A0A816QI75_BRANA</name>
<evidence type="ECO:0000313" key="1">
    <source>
        <dbReference type="EMBL" id="CAF2060745.1"/>
    </source>
</evidence>